<gene>
    <name evidence="1" type="ORF">GEMMAAP_19595</name>
</gene>
<proteinExistence type="predicted"/>
<sequence>MAPYFDGWYPNPDGSTTLSFGFMNRNASGAVDIPIGPDNRIEPAQFNGLQPTHFPVVRYSAFGGRRERGVFAIRVPKGHKGDVVWTLQRNGVTYSVPGRATSEYYKLSYTPQAAGSMMPVVRFAANGPASAGREGVTTGPLTVAVGSALTIRVWMEDRGERKPIPVNMLWFKHQGPGDVSFEPRSATTAPGGGDATTSVRFSAPGEYMLRVRVDNFGITDSAPGQQCCWTNGYVRVKVSG</sequence>
<dbReference type="KEGG" id="gph:GEMMAAP_19595"/>
<reference evidence="1 2" key="2">
    <citation type="journal article" date="2016" name="Environ. Microbiol. Rep.">
        <title>Metagenomic evidence for the presence of phototrophic Gemmatimonadetes bacteria in diverse environments.</title>
        <authorList>
            <person name="Zeng Y."/>
            <person name="Baumbach J."/>
            <person name="Barbosa E.G."/>
            <person name="Azevedo V."/>
            <person name="Zhang C."/>
            <person name="Koblizek M."/>
        </authorList>
    </citation>
    <scope>NUCLEOTIDE SEQUENCE [LARGE SCALE GENOMIC DNA]</scope>
    <source>
        <strain evidence="1 2">AP64</strain>
    </source>
</reference>
<evidence type="ECO:0000313" key="1">
    <source>
        <dbReference type="EMBL" id="AMW06398.1"/>
    </source>
</evidence>
<dbReference type="EMBL" id="CP011454">
    <property type="protein sequence ID" value="AMW06398.1"/>
    <property type="molecule type" value="Genomic_DNA"/>
</dbReference>
<dbReference type="Proteomes" id="UP000076404">
    <property type="component" value="Chromosome"/>
</dbReference>
<dbReference type="RefSeq" id="WP_026848895.1">
    <property type="nucleotide sequence ID" value="NZ_CP011454.1"/>
</dbReference>
<organism evidence="1 2">
    <name type="scientific">Gemmatimonas phototrophica</name>
    <dbReference type="NCBI Taxonomy" id="1379270"/>
    <lineage>
        <taxon>Bacteria</taxon>
        <taxon>Pseudomonadati</taxon>
        <taxon>Gemmatimonadota</taxon>
        <taxon>Gemmatimonadia</taxon>
        <taxon>Gemmatimonadales</taxon>
        <taxon>Gemmatimonadaceae</taxon>
        <taxon>Gemmatimonas</taxon>
    </lineage>
</organism>
<keyword evidence="2" id="KW-1185">Reference proteome</keyword>
<evidence type="ECO:0008006" key="3">
    <source>
        <dbReference type="Google" id="ProtNLM"/>
    </source>
</evidence>
<name>A0A143BMZ6_9BACT</name>
<evidence type="ECO:0000313" key="2">
    <source>
        <dbReference type="Proteomes" id="UP000076404"/>
    </source>
</evidence>
<reference evidence="1 2" key="1">
    <citation type="journal article" date="2014" name="Proc. Natl. Acad. Sci. U.S.A.">
        <title>Functional type 2 photosynthetic reaction centers found in the rare bacterial phylum Gemmatimonadetes.</title>
        <authorList>
            <person name="Zeng Y."/>
            <person name="Feng F."/>
            <person name="Medova H."/>
            <person name="Dean J."/>
            <person name="Koblizek M."/>
        </authorList>
    </citation>
    <scope>NUCLEOTIDE SEQUENCE [LARGE SCALE GENOMIC DNA]</scope>
    <source>
        <strain evidence="1 2">AP64</strain>
    </source>
</reference>
<dbReference type="OrthoDB" id="384721at2"/>
<protein>
    <recommendedName>
        <fullName evidence="3">PKD domain-containing protein</fullName>
    </recommendedName>
</protein>
<dbReference type="AlphaFoldDB" id="A0A143BMZ6"/>
<accession>A0A143BMZ6</accession>